<reference evidence="2" key="1">
    <citation type="submission" date="2018-08" db="EMBL/GenBank/DDBJ databases">
        <authorList>
            <person name="Zhang J."/>
            <person name="Du Z.-J."/>
        </authorList>
    </citation>
    <scope>NUCLEOTIDE SEQUENCE [LARGE SCALE GENOMIC DNA]</scope>
    <source>
        <strain evidence="2">KCTC 52655</strain>
    </source>
</reference>
<proteinExistence type="predicted"/>
<organism evidence="1 2">
    <name type="scientific">Alteromonas aestuariivivens</name>
    <dbReference type="NCBI Taxonomy" id="1938339"/>
    <lineage>
        <taxon>Bacteria</taxon>
        <taxon>Pseudomonadati</taxon>
        <taxon>Pseudomonadota</taxon>
        <taxon>Gammaproteobacteria</taxon>
        <taxon>Alteromonadales</taxon>
        <taxon>Alteromonadaceae</taxon>
        <taxon>Alteromonas/Salinimonas group</taxon>
        <taxon>Alteromonas</taxon>
    </lineage>
</organism>
<accession>A0A3D8MEU7</accession>
<comment type="caution">
    <text evidence="1">The sequence shown here is derived from an EMBL/GenBank/DDBJ whole genome shotgun (WGS) entry which is preliminary data.</text>
</comment>
<dbReference type="AlphaFoldDB" id="A0A3D8MEU7"/>
<sequence length="362" mass="40304">MLPGSSVGAVASVSAGPTPETAIAVYSTYLSEDVSKACAALQEHKSPCEEDAIQPDTFLSVLMQEEQFSQVVASGTEQDYELLIANQAAVVDTSAWWQRSVKFITASTTPLPTEFHLFTEVTLQWRGVEIDSQLIRTVADSEFRQHQQHHAQQILELWLDTAEQRHLFSAEYLYRSVKASDYLTQMRLPDHIENFTQSDTQLYRDPFKGVISRYVHPAYENALLDISVSPIVAPLTQDTHKVLWESLEKEHRDAELIARARGLELKVDSPIQPTALNMNCAGCDVGFMLALSAQSADEEPLYATTYVFRQHDKIIKLSATFPATVADALVAEAMPQIHVPTESPLMSGLRKLLEKQSLPGES</sequence>
<dbReference type="Proteomes" id="UP000256561">
    <property type="component" value="Unassembled WGS sequence"/>
</dbReference>
<keyword evidence="2" id="KW-1185">Reference proteome</keyword>
<gene>
    <name evidence="1" type="ORF">DXV75_02160</name>
</gene>
<protein>
    <submittedName>
        <fullName evidence="1">Uncharacterized protein</fullName>
    </submittedName>
</protein>
<name>A0A3D8MEU7_9ALTE</name>
<dbReference type="EMBL" id="QRHA01000001">
    <property type="protein sequence ID" value="RDV29282.1"/>
    <property type="molecule type" value="Genomic_DNA"/>
</dbReference>
<evidence type="ECO:0000313" key="1">
    <source>
        <dbReference type="EMBL" id="RDV29282.1"/>
    </source>
</evidence>
<evidence type="ECO:0000313" key="2">
    <source>
        <dbReference type="Proteomes" id="UP000256561"/>
    </source>
</evidence>